<accession>A0A9N9HGT4</accession>
<dbReference type="Proteomes" id="UP000789375">
    <property type="component" value="Unassembled WGS sequence"/>
</dbReference>
<protein>
    <submittedName>
        <fullName evidence="1">4003_t:CDS:1</fullName>
    </submittedName>
</protein>
<reference evidence="1" key="1">
    <citation type="submission" date="2021-06" db="EMBL/GenBank/DDBJ databases">
        <authorList>
            <person name="Kallberg Y."/>
            <person name="Tangrot J."/>
            <person name="Rosling A."/>
        </authorList>
    </citation>
    <scope>NUCLEOTIDE SEQUENCE</scope>
    <source>
        <strain evidence="1">87-6 pot B 2015</strain>
    </source>
</reference>
<proteinExistence type="predicted"/>
<dbReference type="EMBL" id="CAJVPP010006133">
    <property type="protein sequence ID" value="CAG8674418.1"/>
    <property type="molecule type" value="Genomic_DNA"/>
</dbReference>
<dbReference type="AlphaFoldDB" id="A0A9N9HGT4"/>
<keyword evidence="2" id="KW-1185">Reference proteome</keyword>
<evidence type="ECO:0000313" key="2">
    <source>
        <dbReference type="Proteomes" id="UP000789375"/>
    </source>
</evidence>
<comment type="caution">
    <text evidence="1">The sequence shown here is derived from an EMBL/GenBank/DDBJ whole genome shotgun (WGS) entry which is preliminary data.</text>
</comment>
<gene>
    <name evidence="1" type="ORF">FMOSSE_LOCUS12573</name>
</gene>
<sequence length="119" mass="14004">MARSQEIIEPVINLSLTPNVIVEVVLEAFKFMTAKFMSKSTFVNCYNRYSIRTDIRSYSSMPISSSIYHLARYLEMQKKTRIIISVIGDEIRIQQWINLSVRRYPAPMAYRQLQMPTKF</sequence>
<organism evidence="1 2">
    <name type="scientific">Funneliformis mosseae</name>
    <name type="common">Endomycorrhizal fungus</name>
    <name type="synonym">Glomus mosseae</name>
    <dbReference type="NCBI Taxonomy" id="27381"/>
    <lineage>
        <taxon>Eukaryota</taxon>
        <taxon>Fungi</taxon>
        <taxon>Fungi incertae sedis</taxon>
        <taxon>Mucoromycota</taxon>
        <taxon>Glomeromycotina</taxon>
        <taxon>Glomeromycetes</taxon>
        <taxon>Glomerales</taxon>
        <taxon>Glomeraceae</taxon>
        <taxon>Funneliformis</taxon>
    </lineage>
</organism>
<name>A0A9N9HGT4_FUNMO</name>
<evidence type="ECO:0000313" key="1">
    <source>
        <dbReference type="EMBL" id="CAG8674418.1"/>
    </source>
</evidence>